<dbReference type="CDD" id="cd01949">
    <property type="entry name" value="GGDEF"/>
    <property type="match status" value="1"/>
</dbReference>
<dbReference type="InterPro" id="IPR001610">
    <property type="entry name" value="PAC"/>
</dbReference>
<dbReference type="NCBIfam" id="TIGR00254">
    <property type="entry name" value="GGDEF"/>
    <property type="match status" value="1"/>
</dbReference>
<dbReference type="Pfam" id="PF00990">
    <property type="entry name" value="GGDEF"/>
    <property type="match status" value="1"/>
</dbReference>
<dbReference type="SMART" id="SM00086">
    <property type="entry name" value="PAC"/>
    <property type="match status" value="1"/>
</dbReference>
<dbReference type="InterPro" id="IPR013656">
    <property type="entry name" value="PAS_4"/>
</dbReference>
<feature type="domain" description="PAC" evidence="2">
    <location>
        <begin position="219"/>
        <end position="271"/>
    </location>
</feature>
<dbReference type="SUPFAM" id="SSF55073">
    <property type="entry name" value="Nucleotide cyclase"/>
    <property type="match status" value="1"/>
</dbReference>
<dbReference type="InterPro" id="IPR052155">
    <property type="entry name" value="Biofilm_reg_signaling"/>
</dbReference>
<feature type="domain" description="PAS" evidence="1">
    <location>
        <begin position="9"/>
        <end position="68"/>
    </location>
</feature>
<dbReference type="Proteomes" id="UP001596050">
    <property type="component" value="Unassembled WGS sequence"/>
</dbReference>
<feature type="domain" description="EAL" evidence="3">
    <location>
        <begin position="450"/>
        <end position="704"/>
    </location>
</feature>
<name>A0ABW0LBN2_9BURK</name>
<dbReference type="InterPro" id="IPR001633">
    <property type="entry name" value="EAL_dom"/>
</dbReference>
<evidence type="ECO:0000313" key="5">
    <source>
        <dbReference type="EMBL" id="MFC5462790.1"/>
    </source>
</evidence>
<dbReference type="InterPro" id="IPR000160">
    <property type="entry name" value="GGDEF_dom"/>
</dbReference>
<dbReference type="SMART" id="SM00091">
    <property type="entry name" value="PAS"/>
    <property type="match status" value="2"/>
</dbReference>
<dbReference type="Pfam" id="PF08447">
    <property type="entry name" value="PAS_3"/>
    <property type="match status" value="1"/>
</dbReference>
<evidence type="ECO:0000259" key="4">
    <source>
        <dbReference type="PROSITE" id="PS50887"/>
    </source>
</evidence>
<proteinExistence type="predicted"/>
<dbReference type="InterPro" id="IPR000014">
    <property type="entry name" value="PAS"/>
</dbReference>
<dbReference type="SUPFAM" id="SSF55785">
    <property type="entry name" value="PYP-like sensor domain (PAS domain)"/>
    <property type="match status" value="2"/>
</dbReference>
<protein>
    <submittedName>
        <fullName evidence="5">EAL domain-containing protein</fullName>
    </submittedName>
</protein>
<reference evidence="6" key="1">
    <citation type="journal article" date="2019" name="Int. J. Syst. Evol. Microbiol.">
        <title>The Global Catalogue of Microorganisms (GCM) 10K type strain sequencing project: providing services to taxonomists for standard genome sequencing and annotation.</title>
        <authorList>
            <consortium name="The Broad Institute Genomics Platform"/>
            <consortium name="The Broad Institute Genome Sequencing Center for Infectious Disease"/>
            <person name="Wu L."/>
            <person name="Ma J."/>
        </authorList>
    </citation>
    <scope>NUCLEOTIDE SEQUENCE [LARGE SCALE GENOMIC DNA]</scope>
    <source>
        <strain evidence="6">KACC 12649</strain>
    </source>
</reference>
<feature type="domain" description="GGDEF" evidence="4">
    <location>
        <begin position="303"/>
        <end position="441"/>
    </location>
</feature>
<dbReference type="PROSITE" id="PS50113">
    <property type="entry name" value="PAC"/>
    <property type="match status" value="1"/>
</dbReference>
<dbReference type="InterPro" id="IPR029787">
    <property type="entry name" value="Nucleotide_cyclase"/>
</dbReference>
<evidence type="ECO:0000259" key="3">
    <source>
        <dbReference type="PROSITE" id="PS50883"/>
    </source>
</evidence>
<dbReference type="InterPro" id="IPR035965">
    <property type="entry name" value="PAS-like_dom_sf"/>
</dbReference>
<dbReference type="SUPFAM" id="SSF141868">
    <property type="entry name" value="EAL domain-like"/>
    <property type="match status" value="1"/>
</dbReference>
<dbReference type="Gene3D" id="3.20.20.450">
    <property type="entry name" value="EAL domain"/>
    <property type="match status" value="1"/>
</dbReference>
<dbReference type="SMART" id="SM00052">
    <property type="entry name" value="EAL"/>
    <property type="match status" value="1"/>
</dbReference>
<accession>A0ABW0LBN2</accession>
<dbReference type="Pfam" id="PF00563">
    <property type="entry name" value="EAL"/>
    <property type="match status" value="1"/>
</dbReference>
<dbReference type="EMBL" id="JBHSMU010000019">
    <property type="protein sequence ID" value="MFC5462790.1"/>
    <property type="molecule type" value="Genomic_DNA"/>
</dbReference>
<organism evidence="5 6">
    <name type="scientific">Massilia niabensis</name>
    <dbReference type="NCBI Taxonomy" id="544910"/>
    <lineage>
        <taxon>Bacteria</taxon>
        <taxon>Pseudomonadati</taxon>
        <taxon>Pseudomonadota</taxon>
        <taxon>Betaproteobacteria</taxon>
        <taxon>Burkholderiales</taxon>
        <taxon>Oxalobacteraceae</taxon>
        <taxon>Telluria group</taxon>
        <taxon>Massilia</taxon>
    </lineage>
</organism>
<dbReference type="Pfam" id="PF08448">
    <property type="entry name" value="PAS_4"/>
    <property type="match status" value="1"/>
</dbReference>
<dbReference type="PROSITE" id="PS50112">
    <property type="entry name" value="PAS"/>
    <property type="match status" value="1"/>
</dbReference>
<sequence length="708" mass="78551">MSSDHSDTLQRQLDDLLDHLPAGVVVLGPDGRILSANRRAWELLGRPEEQLIGTESNAAAWTLVRPDNTVMPPAEYPVHQVLTTGEPVSDFVLGIPAEPPATVRWLICNAYPERGPGGQVERVVVCFTDCTRLKQAKREAQKSEERLRLVLKGSTDAPWDWDLVTGEVYYSDRWWNMLGYQPGELPSDATTWSRMLVAEDEARVSAFLCNLLADSREGYCVEFRMRHRDGHEVPILSRGFVSRDAAGRARRISGTNTDLTERKRAEQRIYELAYFDHLTGLPNRRFLAEELDKVLARSHRSGRFGAVLFLDLDNFKLLNDTMGHDIGDMLLRQVAQRLKMALRHSDQLARLGGDEFVVVFEELGDTLEDAVAEANHVVSKILAVLDPPYELAGRLFVSTTSIGVALFDGMETDVETLLKQADLAMYRAKSEGRHIARFFDPGMQAAADRQAALERGLRDGLALHQFVLYCQPQFSVRGRLVGAEVLVRWRRDDGALVCPGDFIALAESSGLILPLGQYVLEESCRALARWTGDRTLGRLKLGVNVSVQQMRNPDFPADVAATLARSGAPAARLCLELTESVFAEDVHELTDRMHQLCAQGLCFSLDDFGTGYSSLSYLRRLPLSALKIDRSFVHDVHLDPGAGPIVNAIIALGRQLKLEIVAEGVEHEAQRSFLSRGGCGALQGYLLGEPIPIEDFERMYSAVGVGHA</sequence>
<dbReference type="PROSITE" id="PS50887">
    <property type="entry name" value="GGDEF"/>
    <property type="match status" value="1"/>
</dbReference>
<dbReference type="Gene3D" id="3.30.70.270">
    <property type="match status" value="1"/>
</dbReference>
<evidence type="ECO:0000259" key="2">
    <source>
        <dbReference type="PROSITE" id="PS50113"/>
    </source>
</evidence>
<dbReference type="PANTHER" id="PTHR44757:SF2">
    <property type="entry name" value="BIOFILM ARCHITECTURE MAINTENANCE PROTEIN MBAA"/>
    <property type="match status" value="1"/>
</dbReference>
<comment type="caution">
    <text evidence="5">The sequence shown here is derived from an EMBL/GenBank/DDBJ whole genome shotgun (WGS) entry which is preliminary data.</text>
</comment>
<evidence type="ECO:0000259" key="1">
    <source>
        <dbReference type="PROSITE" id="PS50112"/>
    </source>
</evidence>
<dbReference type="RefSeq" id="WP_379786281.1">
    <property type="nucleotide sequence ID" value="NZ_JBHSMU010000019.1"/>
</dbReference>
<dbReference type="InterPro" id="IPR035919">
    <property type="entry name" value="EAL_sf"/>
</dbReference>
<dbReference type="InterPro" id="IPR043128">
    <property type="entry name" value="Rev_trsase/Diguanyl_cyclase"/>
</dbReference>
<gene>
    <name evidence="5" type="ORF">ACFPN5_23535</name>
</gene>
<dbReference type="Gene3D" id="3.30.450.20">
    <property type="entry name" value="PAS domain"/>
    <property type="match status" value="2"/>
</dbReference>
<dbReference type="InterPro" id="IPR000700">
    <property type="entry name" value="PAS-assoc_C"/>
</dbReference>
<dbReference type="CDD" id="cd01948">
    <property type="entry name" value="EAL"/>
    <property type="match status" value="1"/>
</dbReference>
<dbReference type="CDD" id="cd00130">
    <property type="entry name" value="PAS"/>
    <property type="match status" value="2"/>
</dbReference>
<dbReference type="PROSITE" id="PS50883">
    <property type="entry name" value="EAL"/>
    <property type="match status" value="1"/>
</dbReference>
<dbReference type="SMART" id="SM00267">
    <property type="entry name" value="GGDEF"/>
    <property type="match status" value="1"/>
</dbReference>
<keyword evidence="6" id="KW-1185">Reference proteome</keyword>
<dbReference type="PANTHER" id="PTHR44757">
    <property type="entry name" value="DIGUANYLATE CYCLASE DGCP"/>
    <property type="match status" value="1"/>
</dbReference>
<evidence type="ECO:0000313" key="6">
    <source>
        <dbReference type="Proteomes" id="UP001596050"/>
    </source>
</evidence>
<dbReference type="InterPro" id="IPR013655">
    <property type="entry name" value="PAS_fold_3"/>
</dbReference>
<dbReference type="NCBIfam" id="TIGR00229">
    <property type="entry name" value="sensory_box"/>
    <property type="match status" value="1"/>
</dbReference>